<organism evidence="8 9">
    <name type="scientific">Rhododendron simsii</name>
    <name type="common">Sims's rhododendron</name>
    <dbReference type="NCBI Taxonomy" id="118357"/>
    <lineage>
        <taxon>Eukaryota</taxon>
        <taxon>Viridiplantae</taxon>
        <taxon>Streptophyta</taxon>
        <taxon>Embryophyta</taxon>
        <taxon>Tracheophyta</taxon>
        <taxon>Spermatophyta</taxon>
        <taxon>Magnoliopsida</taxon>
        <taxon>eudicotyledons</taxon>
        <taxon>Gunneridae</taxon>
        <taxon>Pentapetalae</taxon>
        <taxon>asterids</taxon>
        <taxon>Ericales</taxon>
        <taxon>Ericaceae</taxon>
        <taxon>Ericoideae</taxon>
        <taxon>Rhodoreae</taxon>
        <taxon>Rhododendron</taxon>
    </lineage>
</organism>
<evidence type="ECO:0000256" key="5">
    <source>
        <dbReference type="ARBA" id="ARBA00023242"/>
    </source>
</evidence>
<evidence type="ECO:0000256" key="1">
    <source>
        <dbReference type="ARBA" id="ARBA00004123"/>
    </source>
</evidence>
<dbReference type="PANTHER" id="PTHR16223">
    <property type="entry name" value="TRANSCRIPTION FACTOR BHLH83-RELATED"/>
    <property type="match status" value="1"/>
</dbReference>
<keyword evidence="3" id="KW-0238">DNA-binding</keyword>
<keyword evidence="2" id="KW-0805">Transcription regulation</keyword>
<dbReference type="InterPro" id="IPR011598">
    <property type="entry name" value="bHLH_dom"/>
</dbReference>
<keyword evidence="9" id="KW-1185">Reference proteome</keyword>
<feature type="compositionally biased region" description="Low complexity" evidence="6">
    <location>
        <begin position="117"/>
        <end position="129"/>
    </location>
</feature>
<dbReference type="InterPro" id="IPR045239">
    <property type="entry name" value="bHLH95_bHLH"/>
</dbReference>
<protein>
    <recommendedName>
        <fullName evidence="7">BHLH domain-containing protein</fullName>
    </recommendedName>
</protein>
<evidence type="ECO:0000313" key="9">
    <source>
        <dbReference type="Proteomes" id="UP000626092"/>
    </source>
</evidence>
<dbReference type="SUPFAM" id="SSF47459">
    <property type="entry name" value="HLH, helix-loop-helix DNA-binding domain"/>
    <property type="match status" value="1"/>
</dbReference>
<sequence>MDTNRQIPQYSHDTNQQQRQVPSGSGLMRYRSAPSSYFAELINSSGLGNDVVENCDEFLDPRQTSPETERILSRLMSGGGGTGQNASVNEALQSQFPTESAKHGGAEIFGHSDQRRQQQQNSNYSSGSNIMYHNSVASNSGIENTYRMESLPQMKIGGGGGGGGGGGNSNLIRHSSSPAGLFSNINIENVSSFKWFCGVNIEIIQQLAGYGVMRGMRNFGGGNGTNAEASFPSPSRLDGKSQIDFSSAPSSSLGRMTPILENRSKSMEITGFPIGSWDDSAIISDSFLKRIEEDEDRKTFSAMNNASENQNAEGGMRPPHVLSHHLSLPTSSAELSAMENLLQFQDSVPCRIRAKRGFATHPRSIAERVRRTRISERMRKLQELVPNMDKQTNTADMLDLAVDYIKDLQSQVKVYNTTFEYFRILKRSASVRISRGHSTFGMACFYVERTETGMKIESKLVVHLGKIMSSCSLIIGQMVHYRFGILVQKDGESV</sequence>
<dbReference type="GO" id="GO:0000978">
    <property type="term" value="F:RNA polymerase II cis-regulatory region sequence-specific DNA binding"/>
    <property type="evidence" value="ECO:0007669"/>
    <property type="project" value="TreeGrafter"/>
</dbReference>
<dbReference type="EMBL" id="WJXA01000013">
    <property type="protein sequence ID" value="KAF7121532.1"/>
    <property type="molecule type" value="Genomic_DNA"/>
</dbReference>
<feature type="compositionally biased region" description="Polar residues" evidence="6">
    <location>
        <begin position="1"/>
        <end position="23"/>
    </location>
</feature>
<feature type="region of interest" description="Disordered" evidence="6">
    <location>
        <begin position="1"/>
        <end position="26"/>
    </location>
</feature>
<name>A0A834G1I5_RHOSS</name>
<dbReference type="GO" id="GO:0046983">
    <property type="term" value="F:protein dimerization activity"/>
    <property type="evidence" value="ECO:0007669"/>
    <property type="project" value="InterPro"/>
</dbReference>
<keyword evidence="4" id="KW-0804">Transcription</keyword>
<dbReference type="PROSITE" id="PS50888">
    <property type="entry name" value="BHLH"/>
    <property type="match status" value="1"/>
</dbReference>
<dbReference type="Proteomes" id="UP000626092">
    <property type="component" value="Unassembled WGS sequence"/>
</dbReference>
<evidence type="ECO:0000256" key="4">
    <source>
        <dbReference type="ARBA" id="ARBA00023163"/>
    </source>
</evidence>
<comment type="subcellular location">
    <subcellularLocation>
        <location evidence="1">Nucleus</location>
    </subcellularLocation>
</comment>
<evidence type="ECO:0000256" key="2">
    <source>
        <dbReference type="ARBA" id="ARBA00023015"/>
    </source>
</evidence>
<dbReference type="Gene3D" id="4.10.280.10">
    <property type="entry name" value="Helix-loop-helix DNA-binding domain"/>
    <property type="match status" value="1"/>
</dbReference>
<feature type="domain" description="BHLH" evidence="7">
    <location>
        <begin position="358"/>
        <end position="408"/>
    </location>
</feature>
<feature type="compositionally biased region" description="Basic and acidic residues" evidence="6">
    <location>
        <begin position="100"/>
        <end position="116"/>
    </location>
</feature>
<dbReference type="AlphaFoldDB" id="A0A834G1I5"/>
<accession>A0A834G1I5</accession>
<gene>
    <name evidence="8" type="ORF">RHSIM_Rhsim13G0224500</name>
</gene>
<comment type="caution">
    <text evidence="8">The sequence shown here is derived from an EMBL/GenBank/DDBJ whole genome shotgun (WGS) entry which is preliminary data.</text>
</comment>
<keyword evidence="5" id="KW-0539">Nucleus</keyword>
<dbReference type="PANTHER" id="PTHR16223:SF125">
    <property type="entry name" value="OS08G0506700 PROTEIN"/>
    <property type="match status" value="1"/>
</dbReference>
<dbReference type="GO" id="GO:0005634">
    <property type="term" value="C:nucleus"/>
    <property type="evidence" value="ECO:0007669"/>
    <property type="project" value="UniProtKB-SubCell"/>
</dbReference>
<dbReference type="OrthoDB" id="2019494at2759"/>
<dbReference type="FunFam" id="4.10.280.10:FF:000021">
    <property type="entry name" value="Transcription factor bHLH130 family"/>
    <property type="match status" value="1"/>
</dbReference>
<dbReference type="SMART" id="SM00353">
    <property type="entry name" value="HLH"/>
    <property type="match status" value="1"/>
</dbReference>
<feature type="region of interest" description="Disordered" evidence="6">
    <location>
        <begin position="96"/>
        <end position="130"/>
    </location>
</feature>
<evidence type="ECO:0000259" key="7">
    <source>
        <dbReference type="PROSITE" id="PS50888"/>
    </source>
</evidence>
<proteinExistence type="predicted"/>
<dbReference type="CDD" id="cd11393">
    <property type="entry name" value="bHLH_AtbHLH_like"/>
    <property type="match status" value="1"/>
</dbReference>
<dbReference type="InterPro" id="IPR045843">
    <property type="entry name" value="IND-like"/>
</dbReference>
<evidence type="ECO:0000256" key="6">
    <source>
        <dbReference type="SAM" id="MobiDB-lite"/>
    </source>
</evidence>
<dbReference type="GO" id="GO:0000981">
    <property type="term" value="F:DNA-binding transcription factor activity, RNA polymerase II-specific"/>
    <property type="evidence" value="ECO:0007669"/>
    <property type="project" value="TreeGrafter"/>
</dbReference>
<dbReference type="InterPro" id="IPR036638">
    <property type="entry name" value="HLH_DNA-bd_sf"/>
</dbReference>
<dbReference type="Pfam" id="PF00010">
    <property type="entry name" value="HLH"/>
    <property type="match status" value="1"/>
</dbReference>
<evidence type="ECO:0000313" key="8">
    <source>
        <dbReference type="EMBL" id="KAF7121532.1"/>
    </source>
</evidence>
<reference evidence="8" key="1">
    <citation type="submission" date="2019-11" db="EMBL/GenBank/DDBJ databases">
        <authorList>
            <person name="Liu Y."/>
            <person name="Hou J."/>
            <person name="Li T.-Q."/>
            <person name="Guan C.-H."/>
            <person name="Wu X."/>
            <person name="Wu H.-Z."/>
            <person name="Ling F."/>
            <person name="Zhang R."/>
            <person name="Shi X.-G."/>
            <person name="Ren J.-P."/>
            <person name="Chen E.-F."/>
            <person name="Sun J.-M."/>
        </authorList>
    </citation>
    <scope>NUCLEOTIDE SEQUENCE</scope>
    <source>
        <strain evidence="8">Adult_tree_wgs_1</strain>
        <tissue evidence="8">Leaves</tissue>
    </source>
</reference>
<evidence type="ECO:0000256" key="3">
    <source>
        <dbReference type="ARBA" id="ARBA00023125"/>
    </source>
</evidence>